<organism evidence="3 4">
    <name type="scientific">Halovivax asiaticus JCM 14624</name>
    <dbReference type="NCBI Taxonomy" id="1227490"/>
    <lineage>
        <taxon>Archaea</taxon>
        <taxon>Methanobacteriati</taxon>
        <taxon>Methanobacteriota</taxon>
        <taxon>Stenosarchaea group</taxon>
        <taxon>Halobacteria</taxon>
        <taxon>Halobacteriales</taxon>
        <taxon>Natrialbaceae</taxon>
        <taxon>Halovivax</taxon>
    </lineage>
</organism>
<name>M0BF07_9EURY</name>
<dbReference type="RefSeq" id="WP_007702922.1">
    <property type="nucleotide sequence ID" value="NZ_AOIQ01000019.1"/>
</dbReference>
<dbReference type="Proteomes" id="UP000011560">
    <property type="component" value="Unassembled WGS sequence"/>
</dbReference>
<dbReference type="OrthoDB" id="176428at2157"/>
<dbReference type="STRING" id="1227490.C479_12209"/>
<dbReference type="PANTHER" id="PTHR34512">
    <property type="entry name" value="CELL SURFACE PROTEIN"/>
    <property type="match status" value="1"/>
</dbReference>
<dbReference type="SUPFAM" id="SSF50998">
    <property type="entry name" value="Quinoprotein alcohol dehydrogenase-like"/>
    <property type="match status" value="1"/>
</dbReference>
<dbReference type="InterPro" id="IPR018391">
    <property type="entry name" value="PQQ_b-propeller_rpt"/>
</dbReference>
<gene>
    <name evidence="3" type="ORF">C479_12209</name>
</gene>
<evidence type="ECO:0000313" key="3">
    <source>
        <dbReference type="EMBL" id="ELZ08888.1"/>
    </source>
</evidence>
<dbReference type="InterPro" id="IPR002372">
    <property type="entry name" value="PQQ_rpt_dom"/>
</dbReference>
<dbReference type="PANTHER" id="PTHR34512:SF30">
    <property type="entry name" value="OUTER MEMBRANE PROTEIN ASSEMBLY FACTOR BAMB"/>
    <property type="match status" value="1"/>
</dbReference>
<dbReference type="SMART" id="SM00564">
    <property type="entry name" value="PQQ"/>
    <property type="match status" value="7"/>
</dbReference>
<sequence length="413" mass="43354">MPSRRRLLTTLGTTGTVILAGCNEAAESDHPSETDESVYSPGTDADTGWPMPAYDRGFSACNPDAAAPRDDVTERWSVRIDASLPRRPVVAAGKVLVATASGLVATDVESGDEQWRYDRTGDGPVTMTAPVVHDGMAYFGFNEPRGLIAVDVESGDRQWHAPTTGFVDAAPTFALSNERLYAGDDTGRIYQIDPANGEITARTEVFGSVTEIVYSDTTVLVGTSGGEVYSFYRNGAEITGNWRRRVDGAVTALTAADNEIYVSTWSGSVYRLADDNSAGSSRWETDRSAVGGLAVASDDVVGFDTNSIRTFDPSTGDVGWDREASFTAAPAVAGDTIYVGGATAGDDGTGFVAAYPLRGGGNRGPLRPGNERWRFDVDGVPGVGIAVADGAVFACAGGLSSEDGPQVYALEPV</sequence>
<evidence type="ECO:0000259" key="2">
    <source>
        <dbReference type="Pfam" id="PF13360"/>
    </source>
</evidence>
<keyword evidence="4" id="KW-1185">Reference proteome</keyword>
<dbReference type="Gene3D" id="2.130.10.10">
    <property type="entry name" value="YVTN repeat-like/Quinoprotein amine dehydrogenase"/>
    <property type="match status" value="2"/>
</dbReference>
<dbReference type="AlphaFoldDB" id="M0BF07"/>
<accession>M0BF07</accession>
<comment type="caution">
    <text evidence="3">The sequence shown here is derived from an EMBL/GenBank/DDBJ whole genome shotgun (WGS) entry which is preliminary data.</text>
</comment>
<evidence type="ECO:0000313" key="4">
    <source>
        <dbReference type="Proteomes" id="UP000011560"/>
    </source>
</evidence>
<dbReference type="EMBL" id="AOIQ01000019">
    <property type="protein sequence ID" value="ELZ08888.1"/>
    <property type="molecule type" value="Genomic_DNA"/>
</dbReference>
<evidence type="ECO:0000256" key="1">
    <source>
        <dbReference type="SAM" id="MobiDB-lite"/>
    </source>
</evidence>
<dbReference type="InterPro" id="IPR011047">
    <property type="entry name" value="Quinoprotein_ADH-like_sf"/>
</dbReference>
<dbReference type="Pfam" id="PF13360">
    <property type="entry name" value="PQQ_2"/>
    <property type="match status" value="1"/>
</dbReference>
<reference evidence="3 4" key="1">
    <citation type="journal article" date="2014" name="PLoS Genet.">
        <title>Phylogenetically driven sequencing of extremely halophilic archaea reveals strategies for static and dynamic osmo-response.</title>
        <authorList>
            <person name="Becker E.A."/>
            <person name="Seitzer P.M."/>
            <person name="Tritt A."/>
            <person name="Larsen D."/>
            <person name="Krusor M."/>
            <person name="Yao A.I."/>
            <person name="Wu D."/>
            <person name="Madern D."/>
            <person name="Eisen J.A."/>
            <person name="Darling A.E."/>
            <person name="Facciotti M.T."/>
        </authorList>
    </citation>
    <scope>NUCLEOTIDE SEQUENCE [LARGE SCALE GENOMIC DNA]</scope>
    <source>
        <strain evidence="3 4">JCM 14624</strain>
    </source>
</reference>
<dbReference type="InterPro" id="IPR015943">
    <property type="entry name" value="WD40/YVTN_repeat-like_dom_sf"/>
</dbReference>
<feature type="domain" description="Pyrrolo-quinoline quinone repeat" evidence="2">
    <location>
        <begin position="73"/>
        <end position="231"/>
    </location>
</feature>
<feature type="region of interest" description="Disordered" evidence="1">
    <location>
        <begin position="25"/>
        <end position="46"/>
    </location>
</feature>
<protein>
    <submittedName>
        <fullName evidence="3">PQQ repeat-containing protein</fullName>
    </submittedName>
</protein>
<proteinExistence type="predicted"/>